<evidence type="ECO:0000256" key="2">
    <source>
        <dbReference type="SAM" id="MobiDB-lite"/>
    </source>
</evidence>
<accession>G3IFL5</accession>
<dbReference type="AlphaFoldDB" id="G3IFL5"/>
<dbReference type="InterPro" id="IPR042401">
    <property type="entry name" value="SPMAP2-like"/>
</dbReference>
<feature type="compositionally biased region" description="Acidic residues" evidence="2">
    <location>
        <begin position="47"/>
        <end position="68"/>
    </location>
</feature>
<evidence type="ECO:0000256" key="1">
    <source>
        <dbReference type="ARBA" id="ARBA00022737"/>
    </source>
</evidence>
<dbReference type="PANTHER" id="PTHR15901:SF15">
    <property type="entry name" value="TESTICULAR HAPLOID EXPRESSED GENE PROTEIN-LIKE"/>
    <property type="match status" value="1"/>
</dbReference>
<dbReference type="PANTHER" id="PTHR15901">
    <property type="entry name" value="TESTICULAR HAPLOID EXPRESSED GENE PROTEIN"/>
    <property type="match status" value="1"/>
</dbReference>
<gene>
    <name evidence="3" type="ORF">I79_022538</name>
</gene>
<feature type="compositionally biased region" description="Polar residues" evidence="2">
    <location>
        <begin position="100"/>
        <end position="136"/>
    </location>
</feature>
<dbReference type="InParanoid" id="G3IFL5"/>
<evidence type="ECO:0000313" key="3">
    <source>
        <dbReference type="EMBL" id="EGW07832.1"/>
    </source>
</evidence>
<keyword evidence="1" id="KW-0677">Repeat</keyword>
<feature type="compositionally biased region" description="Low complexity" evidence="2">
    <location>
        <begin position="7"/>
        <end position="31"/>
    </location>
</feature>
<sequence>MEEGDVSDSSVQSGVTAGHNTTETNTNSELNPKPLVFRLLEVNNELGSEEVEEGEEKEIQEEDNEYEVFTESTTHSKTHKSQEASTSSKSCKDSESLQSQKASEFPQSSKTSDLPQSSKTSDPPQSSKTSDPSQSRKASDPPQSRKASDSLQSRKASDPIQPRKAVDSRPSRKGSEPLQARKGSPLQLLRVHGLGKGDLLPNAMVTTAPSLIAKYLPRLQLTSPSELANNGPLLLDAHGHTPRMLSSARLLHGRGVPKLCQCISEKGKVNVPEVTKPLPCAPEDQGVVHSDLHSAFRKPIETKISFSTLSAVASPRIIDLAHPRIKIEGLCYERVKNELPIRPVAPAALLAKPTDRTVNLAKSKRVHEDYLPARDPHWPVSYAAAHSRVSDRIQELAHPPARTSVHIVYYDPDVFKVKPSALRAQCSPRVKELAEPIVR</sequence>
<dbReference type="FunCoup" id="G3IFL5">
    <property type="interactions" value="1"/>
</dbReference>
<feature type="compositionally biased region" description="Basic and acidic residues" evidence="2">
    <location>
        <begin position="164"/>
        <end position="175"/>
    </location>
</feature>
<proteinExistence type="predicted"/>
<reference evidence="4" key="1">
    <citation type="journal article" date="2011" name="Nat. Biotechnol.">
        <title>The genomic sequence of the Chinese hamster ovary (CHO)-K1 cell line.</title>
        <authorList>
            <person name="Xu X."/>
            <person name="Nagarajan H."/>
            <person name="Lewis N.E."/>
            <person name="Pan S."/>
            <person name="Cai Z."/>
            <person name="Liu X."/>
            <person name="Chen W."/>
            <person name="Xie M."/>
            <person name="Wang W."/>
            <person name="Hammond S."/>
            <person name="Andersen M.R."/>
            <person name="Neff N."/>
            <person name="Passarelli B."/>
            <person name="Koh W."/>
            <person name="Fan H.C."/>
            <person name="Wang J."/>
            <person name="Gui Y."/>
            <person name="Lee K.H."/>
            <person name="Betenbaugh M.J."/>
            <person name="Quake S.R."/>
            <person name="Famili I."/>
            <person name="Palsson B.O."/>
            <person name="Wang J."/>
        </authorList>
    </citation>
    <scope>NUCLEOTIDE SEQUENCE [LARGE SCALE GENOMIC DNA]</scope>
    <source>
        <strain evidence="4">CHO K1 cell line</strain>
    </source>
</reference>
<dbReference type="InterPro" id="IPR006623">
    <property type="entry name" value="THEG"/>
</dbReference>
<dbReference type="Proteomes" id="UP000001075">
    <property type="component" value="Unassembled WGS sequence"/>
</dbReference>
<dbReference type="SMART" id="SM00705">
    <property type="entry name" value="THEG"/>
    <property type="match status" value="4"/>
</dbReference>
<name>G3IFL5_CRIGR</name>
<dbReference type="Pfam" id="PF14912">
    <property type="entry name" value="THEG"/>
    <property type="match status" value="3"/>
</dbReference>
<dbReference type="EMBL" id="JH002413">
    <property type="protein sequence ID" value="EGW07832.1"/>
    <property type="molecule type" value="Genomic_DNA"/>
</dbReference>
<evidence type="ECO:0000313" key="4">
    <source>
        <dbReference type="Proteomes" id="UP000001075"/>
    </source>
</evidence>
<organism evidence="3 4">
    <name type="scientific">Cricetulus griseus</name>
    <name type="common">Chinese hamster</name>
    <name type="synonym">Cricetulus barabensis griseus</name>
    <dbReference type="NCBI Taxonomy" id="10029"/>
    <lineage>
        <taxon>Eukaryota</taxon>
        <taxon>Metazoa</taxon>
        <taxon>Chordata</taxon>
        <taxon>Craniata</taxon>
        <taxon>Vertebrata</taxon>
        <taxon>Euteleostomi</taxon>
        <taxon>Mammalia</taxon>
        <taxon>Eutheria</taxon>
        <taxon>Euarchontoglires</taxon>
        <taxon>Glires</taxon>
        <taxon>Rodentia</taxon>
        <taxon>Myomorpha</taxon>
        <taxon>Muroidea</taxon>
        <taxon>Cricetidae</taxon>
        <taxon>Cricetinae</taxon>
        <taxon>Cricetulus</taxon>
    </lineage>
</organism>
<feature type="region of interest" description="Disordered" evidence="2">
    <location>
        <begin position="1"/>
        <end position="187"/>
    </location>
</feature>
<dbReference type="eggNOG" id="ENOG502S0I9">
    <property type="taxonomic scope" value="Eukaryota"/>
</dbReference>
<dbReference type="STRING" id="10029.G3IFL5"/>
<protein>
    <submittedName>
        <fullName evidence="3">Uncharacterized protein</fullName>
    </submittedName>
</protein>